<evidence type="ECO:0000313" key="3">
    <source>
        <dbReference type="EMBL" id="KAE8989968.1"/>
    </source>
</evidence>
<accession>A0A6A3J957</accession>
<proteinExistence type="predicted"/>
<dbReference type="Proteomes" id="UP000460718">
    <property type="component" value="Unassembled WGS sequence"/>
</dbReference>
<feature type="transmembrane region" description="Helical" evidence="2">
    <location>
        <begin position="170"/>
        <end position="192"/>
    </location>
</feature>
<organism evidence="3 4">
    <name type="scientific">Phytophthora fragariae</name>
    <dbReference type="NCBI Taxonomy" id="53985"/>
    <lineage>
        <taxon>Eukaryota</taxon>
        <taxon>Sar</taxon>
        <taxon>Stramenopiles</taxon>
        <taxon>Oomycota</taxon>
        <taxon>Peronosporomycetes</taxon>
        <taxon>Peronosporales</taxon>
        <taxon>Peronosporaceae</taxon>
        <taxon>Phytophthora</taxon>
    </lineage>
</organism>
<dbReference type="AlphaFoldDB" id="A0A6A3J957"/>
<keyword evidence="2" id="KW-0472">Membrane</keyword>
<comment type="caution">
    <text evidence="3">The sequence shown here is derived from an EMBL/GenBank/DDBJ whole genome shotgun (WGS) entry which is preliminary data.</text>
</comment>
<reference evidence="3 4" key="1">
    <citation type="submission" date="2018-09" db="EMBL/GenBank/DDBJ databases">
        <title>Genomic investigation of the strawberry pathogen Phytophthora fragariae indicates pathogenicity is determined by transcriptional variation in three key races.</title>
        <authorList>
            <person name="Adams T.M."/>
            <person name="Armitage A.D."/>
            <person name="Sobczyk M.K."/>
            <person name="Bates H.J."/>
            <person name="Dunwell J.M."/>
            <person name="Nellist C.F."/>
            <person name="Harrison R.J."/>
        </authorList>
    </citation>
    <scope>NUCLEOTIDE SEQUENCE [LARGE SCALE GENOMIC DNA]</scope>
    <source>
        <strain evidence="3 4">SCRP245</strain>
    </source>
</reference>
<name>A0A6A3J957_9STRA</name>
<feature type="transmembrane region" description="Helical" evidence="2">
    <location>
        <begin position="198"/>
        <end position="217"/>
    </location>
</feature>
<evidence type="ECO:0000313" key="4">
    <source>
        <dbReference type="Proteomes" id="UP000460718"/>
    </source>
</evidence>
<feature type="region of interest" description="Disordered" evidence="1">
    <location>
        <begin position="1"/>
        <end position="103"/>
    </location>
</feature>
<sequence>MGRKGARASTATTSGAGGKRSKKTPKKAVQPKPKEQATAEATGPPRRPTLRARAPVDYVLATHGFARDDSDDGDYQPGEDPDNGVDDEMQDLGDAESPLTGDSDAGVETLAMMVVETPVVVMTPVEAMLTVEALVTVEMLTLTLAMLTVEALATMEMMTLTMSTVEMVEMLTLAMVIVEMLTLVMLTVEALALMMAEMLTVEALAMAMILLILAALWEMLRMRMTEVTSLKEYQLRLLLATITTTCCTIDHTRCSSNIGDVALF</sequence>
<feature type="compositionally biased region" description="Acidic residues" evidence="1">
    <location>
        <begin position="69"/>
        <end position="94"/>
    </location>
</feature>
<evidence type="ECO:0000256" key="1">
    <source>
        <dbReference type="SAM" id="MobiDB-lite"/>
    </source>
</evidence>
<dbReference type="EMBL" id="QXFW01001493">
    <property type="protein sequence ID" value="KAE8989968.1"/>
    <property type="molecule type" value="Genomic_DNA"/>
</dbReference>
<keyword evidence="2" id="KW-1133">Transmembrane helix</keyword>
<gene>
    <name evidence="3" type="ORF">PF011_g18550</name>
</gene>
<evidence type="ECO:0000256" key="2">
    <source>
        <dbReference type="SAM" id="Phobius"/>
    </source>
</evidence>
<protein>
    <submittedName>
        <fullName evidence="3">Uncharacterized protein</fullName>
    </submittedName>
</protein>
<keyword evidence="2" id="KW-0812">Transmembrane</keyword>